<protein>
    <submittedName>
        <fullName evidence="3">DUF317 domain-containing protein</fullName>
    </submittedName>
</protein>
<keyword evidence="4" id="KW-1185">Reference proteome</keyword>
<gene>
    <name evidence="3" type="ORF">FOE67_23000</name>
</gene>
<feature type="compositionally biased region" description="Basic residues" evidence="1">
    <location>
        <begin position="236"/>
        <end position="253"/>
    </location>
</feature>
<reference evidence="4" key="1">
    <citation type="submission" date="2019-10" db="EMBL/GenBank/DDBJ databases">
        <title>Streptomyces sp. nov., a novel actinobacterium isolated from alkaline environment.</title>
        <authorList>
            <person name="Golinska P."/>
        </authorList>
    </citation>
    <scope>NUCLEOTIDE SEQUENCE [LARGE SCALE GENOMIC DNA]</scope>
    <source>
        <strain evidence="4">DSM 42108</strain>
    </source>
</reference>
<dbReference type="InterPro" id="IPR005523">
    <property type="entry name" value="DUF317_SPDY"/>
</dbReference>
<proteinExistence type="predicted"/>
<accession>A0A7W3T7D5</accession>
<comment type="caution">
    <text evidence="3">The sequence shown here is derived from an EMBL/GenBank/DDBJ whole genome shotgun (WGS) entry which is preliminary data.</text>
</comment>
<feature type="region of interest" description="Disordered" evidence="1">
    <location>
        <begin position="214"/>
        <end position="272"/>
    </location>
</feature>
<dbReference type="Pfam" id="PF03771">
    <property type="entry name" value="SPDY"/>
    <property type="match status" value="2"/>
</dbReference>
<feature type="compositionally biased region" description="Polar residues" evidence="1">
    <location>
        <begin position="220"/>
        <end position="229"/>
    </location>
</feature>
<dbReference type="RefSeq" id="WP_182666828.1">
    <property type="nucleotide sequence ID" value="NZ_VKHS01000851.1"/>
</dbReference>
<evidence type="ECO:0000313" key="4">
    <source>
        <dbReference type="Proteomes" id="UP000530234"/>
    </source>
</evidence>
<sequence>MPVTERQLAAFADTHLWRVPFDTSPRHMAGPGDDRRVTHVLAAAGWTPVSDPLGSEIVLSSPDHRHSLQFEPRSSTSAWWRLRAQPTDTEPGWYAEFGELVPAEVLAAVAEALVLPQPSEPQDPLTAARDAGWDIDTRGVADSPDRACRIERLREADSTTAWYVRAHDPYRGPQGLRLWHAMFGARAPEHLVQAFVTALADPAPVQRGMHERTAHPGVTQEPSPLSPQQVVDAHTQRIRALRTRAHAARRRPGPRTGPAPVSSPSPLGVSRR</sequence>
<organism evidence="3 4">
    <name type="scientific">Streptomyces calidiresistens</name>
    <dbReference type="NCBI Taxonomy" id="1485586"/>
    <lineage>
        <taxon>Bacteria</taxon>
        <taxon>Bacillati</taxon>
        <taxon>Actinomycetota</taxon>
        <taxon>Actinomycetes</taxon>
        <taxon>Kitasatosporales</taxon>
        <taxon>Streptomycetaceae</taxon>
        <taxon>Streptomyces</taxon>
    </lineage>
</organism>
<dbReference type="EMBL" id="VKHS01000851">
    <property type="protein sequence ID" value="MBB0232285.1"/>
    <property type="molecule type" value="Genomic_DNA"/>
</dbReference>
<dbReference type="AlphaFoldDB" id="A0A7W3T7D5"/>
<evidence type="ECO:0000259" key="2">
    <source>
        <dbReference type="Pfam" id="PF03771"/>
    </source>
</evidence>
<feature type="domain" description="DUF317" evidence="2">
    <location>
        <begin position="61"/>
        <end position="118"/>
    </location>
</feature>
<feature type="domain" description="DUF317" evidence="2">
    <location>
        <begin position="143"/>
        <end position="205"/>
    </location>
</feature>
<evidence type="ECO:0000313" key="3">
    <source>
        <dbReference type="EMBL" id="MBB0232285.1"/>
    </source>
</evidence>
<evidence type="ECO:0000256" key="1">
    <source>
        <dbReference type="SAM" id="MobiDB-lite"/>
    </source>
</evidence>
<name>A0A7W3T7D5_9ACTN</name>
<dbReference type="Proteomes" id="UP000530234">
    <property type="component" value="Unassembled WGS sequence"/>
</dbReference>